<name>A0A1U7VND3_NICSY</name>
<keyword evidence="1" id="KW-0732">Signal</keyword>
<keyword evidence="2" id="KW-1185">Reference proteome</keyword>
<reference evidence="2" key="1">
    <citation type="journal article" date="2013" name="Genome Biol.">
        <title>Reference genomes and transcriptomes of Nicotiana sylvestris and Nicotiana tomentosiformis.</title>
        <authorList>
            <person name="Sierro N."/>
            <person name="Battey J.N."/>
            <person name="Ouadi S."/>
            <person name="Bovet L."/>
            <person name="Goepfert S."/>
            <person name="Bakaher N."/>
            <person name="Peitsch M.C."/>
            <person name="Ivanov N.V."/>
        </authorList>
    </citation>
    <scope>NUCLEOTIDE SEQUENCE [LARGE SCALE GENOMIC DNA]</scope>
</reference>
<feature type="signal peptide" evidence="1">
    <location>
        <begin position="1"/>
        <end position="26"/>
    </location>
</feature>
<evidence type="ECO:0000313" key="3">
    <source>
        <dbReference type="RefSeq" id="XP_009767893.1"/>
    </source>
</evidence>
<accession>A0A1U7VND3</accession>
<dbReference type="AlphaFoldDB" id="A0A1U7VND3"/>
<gene>
    <name evidence="3" type="primary">LOC104218966</name>
</gene>
<proteinExistence type="predicted"/>
<protein>
    <submittedName>
        <fullName evidence="3">Uncharacterized protein LOC104218966</fullName>
    </submittedName>
</protein>
<dbReference type="RefSeq" id="XP_009767893.1">
    <property type="nucleotide sequence ID" value="XM_009769591.1"/>
</dbReference>
<sequence>MASLCSTFKLAFIFTALLFTAHLTWPSKSYVMAVRDISPELRAIEQNLLLLPNNRIITCFARCDGDLDCSDATVCKYCRWDVITGKTIVAQSTNFGNKLIGMSQSYFI</sequence>
<organism evidence="2 3">
    <name type="scientific">Nicotiana sylvestris</name>
    <name type="common">Wood tobacco</name>
    <name type="synonym">South American tobacco</name>
    <dbReference type="NCBI Taxonomy" id="4096"/>
    <lineage>
        <taxon>Eukaryota</taxon>
        <taxon>Viridiplantae</taxon>
        <taxon>Streptophyta</taxon>
        <taxon>Embryophyta</taxon>
        <taxon>Tracheophyta</taxon>
        <taxon>Spermatophyta</taxon>
        <taxon>Magnoliopsida</taxon>
        <taxon>eudicotyledons</taxon>
        <taxon>Gunneridae</taxon>
        <taxon>Pentapetalae</taxon>
        <taxon>asterids</taxon>
        <taxon>lamiids</taxon>
        <taxon>Solanales</taxon>
        <taxon>Solanaceae</taxon>
        <taxon>Nicotianoideae</taxon>
        <taxon>Nicotianeae</taxon>
        <taxon>Nicotiana</taxon>
    </lineage>
</organism>
<dbReference type="Proteomes" id="UP000189701">
    <property type="component" value="Unplaced"/>
</dbReference>
<evidence type="ECO:0000313" key="2">
    <source>
        <dbReference type="Proteomes" id="UP000189701"/>
    </source>
</evidence>
<evidence type="ECO:0000256" key="1">
    <source>
        <dbReference type="SAM" id="SignalP"/>
    </source>
</evidence>
<reference evidence="3" key="2">
    <citation type="submission" date="2025-08" db="UniProtKB">
        <authorList>
            <consortium name="RefSeq"/>
        </authorList>
    </citation>
    <scope>IDENTIFICATION</scope>
    <source>
        <tissue evidence="3">Leaf</tissue>
    </source>
</reference>
<feature type="chain" id="PRO_5010534034" evidence="1">
    <location>
        <begin position="27"/>
        <end position="108"/>
    </location>
</feature>